<dbReference type="Pfam" id="PF07690">
    <property type="entry name" value="MFS_1"/>
    <property type="match status" value="1"/>
</dbReference>
<keyword evidence="3" id="KW-1003">Cell membrane</keyword>
<feature type="transmembrane region" description="Helical" evidence="7">
    <location>
        <begin position="116"/>
        <end position="136"/>
    </location>
</feature>
<evidence type="ECO:0000256" key="3">
    <source>
        <dbReference type="ARBA" id="ARBA00022475"/>
    </source>
</evidence>
<keyword evidence="2" id="KW-0813">Transport</keyword>
<feature type="transmembrane region" description="Helical" evidence="7">
    <location>
        <begin position="206"/>
        <end position="225"/>
    </location>
</feature>
<dbReference type="AlphaFoldDB" id="A0A937W5J3"/>
<keyword evidence="4 7" id="KW-0812">Transmembrane</keyword>
<accession>A0A937W5J3</accession>
<dbReference type="PROSITE" id="PS50850">
    <property type="entry name" value="MFS"/>
    <property type="match status" value="1"/>
</dbReference>
<dbReference type="Gene3D" id="1.20.1250.20">
    <property type="entry name" value="MFS general substrate transporter like domains"/>
    <property type="match status" value="1"/>
</dbReference>
<dbReference type="Proteomes" id="UP000712673">
    <property type="component" value="Unassembled WGS sequence"/>
</dbReference>
<dbReference type="SUPFAM" id="SSF103473">
    <property type="entry name" value="MFS general substrate transporter"/>
    <property type="match status" value="1"/>
</dbReference>
<dbReference type="InterPro" id="IPR020846">
    <property type="entry name" value="MFS_dom"/>
</dbReference>
<sequence>MRQASAGRAGASLVQRWRWLYALIIGLGASLGSLDNAVNIALPAITVAFAIDVNAVQWIVICYVLTYASLLLACGRLGDVIGHKRVFLWGLAGSAVGLSLCGWATSFGWFLGFRVMQGMGIALVLSCAPALITLAFPESERSKALGLYTMLTAIVATLGPLLGGQLVTLWGWSAVFYFRVPIALLAALLTIIWVRQPVAVTPGQRFDYLGSLTLTAAIVGVLLAMNQGNRAGWTAPLTLCLGSAAVICLAICIWQELHCAEPIIELRLFRHMAFSLANVVPVLAHMASFMVLLLVPYYLLNIAQVPAWLGGLLLAMSPLGTMLAAPLGGRLVQRLASEHIGMAGLLLVSVGLWGVSQWQSQSALGLVAA</sequence>
<feature type="transmembrane region" description="Helical" evidence="7">
    <location>
        <begin position="231"/>
        <end position="254"/>
    </location>
</feature>
<evidence type="ECO:0000313" key="9">
    <source>
        <dbReference type="EMBL" id="MBM3225547.1"/>
    </source>
</evidence>
<dbReference type="InterPro" id="IPR036259">
    <property type="entry name" value="MFS_trans_sf"/>
</dbReference>
<dbReference type="GO" id="GO:0022857">
    <property type="term" value="F:transmembrane transporter activity"/>
    <property type="evidence" value="ECO:0007669"/>
    <property type="project" value="InterPro"/>
</dbReference>
<feature type="transmembrane region" description="Helical" evidence="7">
    <location>
        <begin position="305"/>
        <end position="327"/>
    </location>
</feature>
<evidence type="ECO:0000256" key="5">
    <source>
        <dbReference type="ARBA" id="ARBA00022989"/>
    </source>
</evidence>
<feature type="transmembrane region" description="Helical" evidence="7">
    <location>
        <begin position="86"/>
        <end position="110"/>
    </location>
</feature>
<evidence type="ECO:0000256" key="4">
    <source>
        <dbReference type="ARBA" id="ARBA00022692"/>
    </source>
</evidence>
<feature type="transmembrane region" description="Helical" evidence="7">
    <location>
        <begin position="275"/>
        <end position="299"/>
    </location>
</feature>
<evidence type="ECO:0000256" key="7">
    <source>
        <dbReference type="SAM" id="Phobius"/>
    </source>
</evidence>
<evidence type="ECO:0000256" key="6">
    <source>
        <dbReference type="ARBA" id="ARBA00023136"/>
    </source>
</evidence>
<feature type="non-terminal residue" evidence="9">
    <location>
        <position position="369"/>
    </location>
</feature>
<feature type="transmembrane region" description="Helical" evidence="7">
    <location>
        <begin position="339"/>
        <end position="356"/>
    </location>
</feature>
<organism evidence="9 10">
    <name type="scientific">Tectimicrobiota bacterium</name>
    <dbReference type="NCBI Taxonomy" id="2528274"/>
    <lineage>
        <taxon>Bacteria</taxon>
        <taxon>Pseudomonadati</taxon>
        <taxon>Nitrospinota/Tectimicrobiota group</taxon>
        <taxon>Candidatus Tectimicrobiota</taxon>
    </lineage>
</organism>
<proteinExistence type="predicted"/>
<keyword evidence="6 7" id="KW-0472">Membrane</keyword>
<feature type="domain" description="Major facilitator superfamily (MFS) profile" evidence="8">
    <location>
        <begin position="14"/>
        <end position="369"/>
    </location>
</feature>
<feature type="transmembrane region" description="Helical" evidence="7">
    <location>
        <begin position="148"/>
        <end position="170"/>
    </location>
</feature>
<dbReference type="EMBL" id="VGLS01000609">
    <property type="protein sequence ID" value="MBM3225547.1"/>
    <property type="molecule type" value="Genomic_DNA"/>
</dbReference>
<dbReference type="PANTHER" id="PTHR42718">
    <property type="entry name" value="MAJOR FACILITATOR SUPERFAMILY MULTIDRUG TRANSPORTER MFSC"/>
    <property type="match status" value="1"/>
</dbReference>
<comment type="subcellular location">
    <subcellularLocation>
        <location evidence="1">Cell membrane</location>
        <topology evidence="1">Multi-pass membrane protein</topology>
    </subcellularLocation>
</comment>
<evidence type="ECO:0000313" key="10">
    <source>
        <dbReference type="Proteomes" id="UP000712673"/>
    </source>
</evidence>
<gene>
    <name evidence="9" type="ORF">FJZ47_17350</name>
</gene>
<dbReference type="Gene3D" id="1.20.1720.10">
    <property type="entry name" value="Multidrug resistance protein D"/>
    <property type="match status" value="1"/>
</dbReference>
<evidence type="ECO:0000256" key="2">
    <source>
        <dbReference type="ARBA" id="ARBA00022448"/>
    </source>
</evidence>
<feature type="transmembrane region" description="Helical" evidence="7">
    <location>
        <begin position="20"/>
        <end position="49"/>
    </location>
</feature>
<keyword evidence="5 7" id="KW-1133">Transmembrane helix</keyword>
<protein>
    <submittedName>
        <fullName evidence="9">MFS transporter</fullName>
    </submittedName>
</protein>
<evidence type="ECO:0000256" key="1">
    <source>
        <dbReference type="ARBA" id="ARBA00004651"/>
    </source>
</evidence>
<dbReference type="PANTHER" id="PTHR42718:SF46">
    <property type="entry name" value="BLR6921 PROTEIN"/>
    <property type="match status" value="1"/>
</dbReference>
<dbReference type="InterPro" id="IPR011701">
    <property type="entry name" value="MFS"/>
</dbReference>
<evidence type="ECO:0000259" key="8">
    <source>
        <dbReference type="PROSITE" id="PS50850"/>
    </source>
</evidence>
<name>A0A937W5J3_UNCTE</name>
<feature type="transmembrane region" description="Helical" evidence="7">
    <location>
        <begin position="55"/>
        <end position="74"/>
    </location>
</feature>
<reference evidence="9" key="1">
    <citation type="submission" date="2019-03" db="EMBL/GenBank/DDBJ databases">
        <title>Lake Tanganyika Metagenome-Assembled Genomes (MAGs).</title>
        <authorList>
            <person name="Tran P."/>
        </authorList>
    </citation>
    <scope>NUCLEOTIDE SEQUENCE</scope>
    <source>
        <strain evidence="9">K_DeepCast_65m_m2_066</strain>
    </source>
</reference>
<dbReference type="GO" id="GO:0005886">
    <property type="term" value="C:plasma membrane"/>
    <property type="evidence" value="ECO:0007669"/>
    <property type="project" value="UniProtKB-SubCell"/>
</dbReference>
<comment type="caution">
    <text evidence="9">The sequence shown here is derived from an EMBL/GenBank/DDBJ whole genome shotgun (WGS) entry which is preliminary data.</text>
</comment>
<feature type="transmembrane region" description="Helical" evidence="7">
    <location>
        <begin position="176"/>
        <end position="194"/>
    </location>
</feature>
<dbReference type="CDD" id="cd17321">
    <property type="entry name" value="MFS_MMR_MDR_like"/>
    <property type="match status" value="1"/>
</dbReference>